<protein>
    <submittedName>
        <fullName evidence="1">dUTP diphosphatase</fullName>
    </submittedName>
</protein>
<dbReference type="RefSeq" id="WP_216417605.1">
    <property type="nucleotide sequence ID" value="NZ_JAHLQK010000004.1"/>
</dbReference>
<comment type="caution">
    <text evidence="1">The sequence shown here is derived from an EMBL/GenBank/DDBJ whole genome shotgun (WGS) entry which is preliminary data.</text>
</comment>
<keyword evidence="2" id="KW-1185">Reference proteome</keyword>
<accession>A0ABS6G3Q7</accession>
<gene>
    <name evidence="1" type="ORF">KQI88_11930</name>
</gene>
<dbReference type="Proteomes" id="UP000779508">
    <property type="component" value="Unassembled WGS sequence"/>
</dbReference>
<evidence type="ECO:0000313" key="2">
    <source>
        <dbReference type="Proteomes" id="UP000779508"/>
    </source>
</evidence>
<sequence length="169" mass="20081">MELYQLFKIQEIIERNIKTLAQIEEDALGRDNTFDLRFLALQIKTAEIANLTKCYKYSKAKENIPKEKMFVRYIDAMKFLLSIGNIHNFNIIDKDAISMVEEEESLVKLFSSIFDQISLLKNNILNDNYFTSLTIYVNLFARYVHLAKNLGFTFDEVYEYYRKHYVIEE</sequence>
<name>A0ABS6G3Q7_9FIRM</name>
<dbReference type="Pfam" id="PF08761">
    <property type="entry name" value="dUTPase_2"/>
    <property type="match status" value="1"/>
</dbReference>
<evidence type="ECO:0000313" key="1">
    <source>
        <dbReference type="EMBL" id="MBU5677120.1"/>
    </source>
</evidence>
<dbReference type="EMBL" id="JAHLQK010000004">
    <property type="protein sequence ID" value="MBU5677120.1"/>
    <property type="molecule type" value="Genomic_DNA"/>
</dbReference>
<reference evidence="1 2" key="1">
    <citation type="submission" date="2021-06" db="EMBL/GenBank/DDBJ databases">
        <authorList>
            <person name="Sun Q."/>
            <person name="Li D."/>
        </authorList>
    </citation>
    <scope>NUCLEOTIDE SEQUENCE [LARGE SCALE GENOMIC DNA]</scope>
    <source>
        <strain evidence="1 2">MSJ-5</strain>
    </source>
</reference>
<organism evidence="1 2">
    <name type="scientific">Alkaliphilus flagellatus</name>
    <dbReference type="NCBI Taxonomy" id="2841507"/>
    <lineage>
        <taxon>Bacteria</taxon>
        <taxon>Bacillati</taxon>
        <taxon>Bacillota</taxon>
        <taxon>Clostridia</taxon>
        <taxon>Peptostreptococcales</taxon>
        <taxon>Natronincolaceae</taxon>
        <taxon>Alkaliphilus</taxon>
    </lineage>
</organism>
<proteinExistence type="predicted"/>
<dbReference type="InterPro" id="IPR014871">
    <property type="entry name" value="dUTPase/dCTP_pyrophosphatase"/>
</dbReference>